<keyword evidence="3" id="KW-0055">Arginine biosynthesis</keyword>
<dbReference type="GO" id="GO:0004056">
    <property type="term" value="F:argininosuccinate lyase activity"/>
    <property type="evidence" value="ECO:0007669"/>
    <property type="project" value="UniProtKB-EC"/>
</dbReference>
<dbReference type="PRINTS" id="PR00145">
    <property type="entry name" value="ARGSUCLYASE"/>
</dbReference>
<dbReference type="eggNOG" id="COG0165">
    <property type="taxonomic scope" value="Bacteria"/>
</dbReference>
<protein>
    <recommendedName>
        <fullName evidence="2">argininosuccinate lyase</fullName>
        <ecNumber evidence="2">4.3.2.1</ecNumber>
    </recommendedName>
</protein>
<dbReference type="SUPFAM" id="SSF48557">
    <property type="entry name" value="L-aspartase-like"/>
    <property type="match status" value="1"/>
</dbReference>
<dbReference type="InterPro" id="IPR009049">
    <property type="entry name" value="Argininosuccinate_lyase"/>
</dbReference>
<feature type="domain" description="Fumarate lyase N-terminal" evidence="6">
    <location>
        <begin position="48"/>
        <end position="307"/>
    </location>
</feature>
<dbReference type="PANTHER" id="PTHR43814:SF1">
    <property type="entry name" value="ARGININOSUCCINATE LYASE"/>
    <property type="match status" value="1"/>
</dbReference>
<gene>
    <name evidence="7" type="ORF">HMPREF0083_05549</name>
</gene>
<dbReference type="UniPathway" id="UPA00068">
    <property type="reaction ID" value="UER00114"/>
</dbReference>
<evidence type="ECO:0000313" key="8">
    <source>
        <dbReference type="Proteomes" id="UP000016511"/>
    </source>
</evidence>
<organism evidence="7 8">
    <name type="scientific">Aneurinibacillus aneurinilyticus ATCC 12856</name>
    <dbReference type="NCBI Taxonomy" id="649747"/>
    <lineage>
        <taxon>Bacteria</taxon>
        <taxon>Bacillati</taxon>
        <taxon>Bacillota</taxon>
        <taxon>Bacilli</taxon>
        <taxon>Bacillales</taxon>
        <taxon>Paenibacillaceae</taxon>
        <taxon>Aneurinibacillus group</taxon>
        <taxon>Aneurinibacillus</taxon>
    </lineage>
</organism>
<dbReference type="GeneID" id="92837498"/>
<dbReference type="Pfam" id="PF00206">
    <property type="entry name" value="Lyase_1"/>
    <property type="match status" value="1"/>
</dbReference>
<evidence type="ECO:0000313" key="7">
    <source>
        <dbReference type="EMBL" id="ERI05702.1"/>
    </source>
</evidence>
<dbReference type="HOGENOM" id="CLU_027272_3_4_9"/>
<keyword evidence="4" id="KW-0028">Amino-acid biosynthesis</keyword>
<proteinExistence type="predicted"/>
<dbReference type="InterPro" id="IPR024083">
    <property type="entry name" value="Fumarase/histidase_N"/>
</dbReference>
<dbReference type="RefSeq" id="WP_021619363.1">
    <property type="nucleotide sequence ID" value="NZ_KE952677.1"/>
</dbReference>
<evidence type="ECO:0000256" key="4">
    <source>
        <dbReference type="ARBA" id="ARBA00022605"/>
    </source>
</evidence>
<sequence>MNQETQRVPMVLTGRIKDSPSKLLHEMVLQPQFDYELEHLLPFYLQIEMAMISEYKRLGLITKEASEEILSYLDQINKNTIVAESESNMSDICFAIEKYVETRLTHRAEAWHVDRSRNDVQATAQVMFARKQLLDIVGELLQLSDAIQTQAIRTMDMPMPGYTHYQPAQIITPGFYFAAVNEQIGKSIKHLLHLFDELNECPLGSGAMAGLELEWDREALAERLGFLRPCRHALTSVASKDWMIQIGAELSNLSVSISRFVTDLINWGSSEYRLIDLPDQLSGISSAMPQKKNFPVLERIRGKTAHITAYYLDFAVAQRNTPFTNLVETAKEGGNNFATMINHMKTLLRLYTSVMEHLQFQEERMYEICTNEFFGGFSIANQLSLRGGIPYRMAQALAGRYIVGMMQRGRRATEVDANYLQEICRAEGYEVTLLEEELQEVCDVTRSLHSKKTLGSTHPDQVKTLLYIQEQEREAQRIQWKKAEFTLTNRYSERRR</sequence>
<evidence type="ECO:0000256" key="2">
    <source>
        <dbReference type="ARBA" id="ARBA00012338"/>
    </source>
</evidence>
<comment type="pathway">
    <text evidence="1">Amino-acid biosynthesis; L-arginine biosynthesis; L-arginine from L-ornithine and carbamoyl phosphate: step 3/3.</text>
</comment>
<comment type="caution">
    <text evidence="7">The sequence shown here is derived from an EMBL/GenBank/DDBJ whole genome shotgun (WGS) entry which is preliminary data.</text>
</comment>
<dbReference type="Gene3D" id="1.10.275.10">
    <property type="entry name" value="Fumarase/aspartase (N-terminal domain)"/>
    <property type="match status" value="1"/>
</dbReference>
<dbReference type="InterPro" id="IPR000362">
    <property type="entry name" value="Fumarate_lyase_fam"/>
</dbReference>
<name>U1Y0E4_ANEAE</name>
<dbReference type="AlphaFoldDB" id="U1Y0E4"/>
<dbReference type="PANTHER" id="PTHR43814">
    <property type="entry name" value="ARGININOSUCCINATE LYASE"/>
    <property type="match status" value="1"/>
</dbReference>
<dbReference type="Proteomes" id="UP000016511">
    <property type="component" value="Unassembled WGS sequence"/>
</dbReference>
<evidence type="ECO:0000256" key="3">
    <source>
        <dbReference type="ARBA" id="ARBA00022571"/>
    </source>
</evidence>
<dbReference type="InterPro" id="IPR008948">
    <property type="entry name" value="L-Aspartase-like"/>
</dbReference>
<dbReference type="STRING" id="649747.HMPREF0083_05549"/>
<dbReference type="EC" id="4.3.2.1" evidence="2"/>
<reference evidence="7 8" key="1">
    <citation type="submission" date="2013-08" db="EMBL/GenBank/DDBJ databases">
        <authorList>
            <person name="Weinstock G."/>
            <person name="Sodergren E."/>
            <person name="Wylie T."/>
            <person name="Fulton L."/>
            <person name="Fulton R."/>
            <person name="Fronick C."/>
            <person name="O'Laughlin M."/>
            <person name="Godfrey J."/>
            <person name="Miner T."/>
            <person name="Herter B."/>
            <person name="Appelbaum E."/>
            <person name="Cordes M."/>
            <person name="Lek S."/>
            <person name="Wollam A."/>
            <person name="Pepin K.H."/>
            <person name="Palsikar V.B."/>
            <person name="Mitreva M."/>
            <person name="Wilson R.K."/>
        </authorList>
    </citation>
    <scope>NUCLEOTIDE SEQUENCE [LARGE SCALE GENOMIC DNA]</scope>
    <source>
        <strain evidence="7 8">ATCC 12856</strain>
    </source>
</reference>
<keyword evidence="8" id="KW-1185">Reference proteome</keyword>
<accession>U1Y0E4</accession>
<dbReference type="PRINTS" id="PR00149">
    <property type="entry name" value="FUMRATELYASE"/>
</dbReference>
<dbReference type="PATRIC" id="fig|649747.3.peg.4989"/>
<dbReference type="Gene3D" id="1.10.40.30">
    <property type="entry name" value="Fumarase/aspartase (C-terminal domain)"/>
    <property type="match status" value="1"/>
</dbReference>
<dbReference type="InterPro" id="IPR022761">
    <property type="entry name" value="Fumarate_lyase_N"/>
</dbReference>
<evidence type="ECO:0000256" key="1">
    <source>
        <dbReference type="ARBA" id="ARBA00004941"/>
    </source>
</evidence>
<dbReference type="EMBL" id="AWSJ01000347">
    <property type="protein sequence ID" value="ERI05702.1"/>
    <property type="molecule type" value="Genomic_DNA"/>
</dbReference>
<evidence type="ECO:0000256" key="5">
    <source>
        <dbReference type="ARBA" id="ARBA00023239"/>
    </source>
</evidence>
<dbReference type="GO" id="GO:0005829">
    <property type="term" value="C:cytosol"/>
    <property type="evidence" value="ECO:0007669"/>
    <property type="project" value="TreeGrafter"/>
</dbReference>
<dbReference type="Gene3D" id="1.20.200.10">
    <property type="entry name" value="Fumarase/aspartase (Central domain)"/>
    <property type="match status" value="1"/>
</dbReference>
<keyword evidence="5 7" id="KW-0456">Lyase</keyword>
<dbReference type="GO" id="GO:0042450">
    <property type="term" value="P:L-arginine biosynthetic process via ornithine"/>
    <property type="evidence" value="ECO:0007669"/>
    <property type="project" value="InterPro"/>
</dbReference>
<evidence type="ECO:0000259" key="6">
    <source>
        <dbReference type="Pfam" id="PF00206"/>
    </source>
</evidence>